<evidence type="ECO:0000256" key="7">
    <source>
        <dbReference type="ARBA" id="ARBA00022840"/>
    </source>
</evidence>
<organism evidence="11 12">
    <name type="scientific">Tumebacillus avium</name>
    <dbReference type="NCBI Taxonomy" id="1903704"/>
    <lineage>
        <taxon>Bacteria</taxon>
        <taxon>Bacillati</taxon>
        <taxon>Bacillota</taxon>
        <taxon>Bacilli</taxon>
        <taxon>Bacillales</taxon>
        <taxon>Alicyclobacillaceae</taxon>
        <taxon>Tumebacillus</taxon>
    </lineage>
</organism>
<evidence type="ECO:0000256" key="2">
    <source>
        <dbReference type="ARBA" id="ARBA00022741"/>
    </source>
</evidence>
<feature type="domain" description="PD-(D/E)XK endonuclease-like" evidence="10">
    <location>
        <begin position="600"/>
        <end position="870"/>
    </location>
</feature>
<gene>
    <name evidence="11" type="ORF">CBW65_11255</name>
</gene>
<dbReference type="InterPro" id="IPR038726">
    <property type="entry name" value="PDDEXK_AddAB-type"/>
</dbReference>
<dbReference type="SUPFAM" id="SSF52540">
    <property type="entry name" value="P-loop containing nucleoside triphosphate hydrolases"/>
    <property type="match status" value="1"/>
</dbReference>
<evidence type="ECO:0000313" key="11">
    <source>
        <dbReference type="EMBL" id="ARU61521.1"/>
    </source>
</evidence>
<dbReference type="Pfam" id="PF12705">
    <property type="entry name" value="PDDEXK_1"/>
    <property type="match status" value="1"/>
</dbReference>
<evidence type="ECO:0000256" key="4">
    <source>
        <dbReference type="ARBA" id="ARBA00022801"/>
    </source>
</evidence>
<name>A0A1Y0ILW8_9BACL</name>
<evidence type="ECO:0000256" key="1">
    <source>
        <dbReference type="ARBA" id="ARBA00022722"/>
    </source>
</evidence>
<accession>A0A1Y0ILW8</accession>
<dbReference type="EMBL" id="CP021434">
    <property type="protein sequence ID" value="ARU61521.1"/>
    <property type="molecule type" value="Genomic_DNA"/>
</dbReference>
<keyword evidence="5" id="KW-0347">Helicase</keyword>
<evidence type="ECO:0000256" key="5">
    <source>
        <dbReference type="ARBA" id="ARBA00022806"/>
    </source>
</evidence>
<keyword evidence="1" id="KW-0540">Nuclease</keyword>
<keyword evidence="12" id="KW-1185">Reference proteome</keyword>
<evidence type="ECO:0000256" key="9">
    <source>
        <dbReference type="ARBA" id="ARBA00023204"/>
    </source>
</evidence>
<dbReference type="InterPro" id="IPR011335">
    <property type="entry name" value="Restrct_endonuc-II-like"/>
</dbReference>
<dbReference type="Gene3D" id="3.90.320.10">
    <property type="match status" value="1"/>
</dbReference>
<dbReference type="GO" id="GO:0004527">
    <property type="term" value="F:exonuclease activity"/>
    <property type="evidence" value="ECO:0007669"/>
    <property type="project" value="UniProtKB-KW"/>
</dbReference>
<dbReference type="GO" id="GO:0003677">
    <property type="term" value="F:DNA binding"/>
    <property type="evidence" value="ECO:0007669"/>
    <property type="project" value="UniProtKB-KW"/>
</dbReference>
<dbReference type="KEGG" id="tum:CBW65_11255"/>
<dbReference type="OrthoDB" id="9758506at2"/>
<dbReference type="GO" id="GO:0004386">
    <property type="term" value="F:helicase activity"/>
    <property type="evidence" value="ECO:0007669"/>
    <property type="project" value="UniProtKB-KW"/>
</dbReference>
<dbReference type="RefSeq" id="WP_087456901.1">
    <property type="nucleotide sequence ID" value="NZ_CP021434.1"/>
</dbReference>
<evidence type="ECO:0000256" key="3">
    <source>
        <dbReference type="ARBA" id="ARBA00022763"/>
    </source>
</evidence>
<evidence type="ECO:0000256" key="6">
    <source>
        <dbReference type="ARBA" id="ARBA00022839"/>
    </source>
</evidence>
<evidence type="ECO:0000259" key="10">
    <source>
        <dbReference type="Pfam" id="PF12705"/>
    </source>
</evidence>
<keyword evidence="6" id="KW-0269">Exonuclease</keyword>
<keyword evidence="7" id="KW-0067">ATP-binding</keyword>
<keyword evidence="9" id="KW-0234">DNA repair</keyword>
<dbReference type="GO" id="GO:0005524">
    <property type="term" value="F:ATP binding"/>
    <property type="evidence" value="ECO:0007669"/>
    <property type="project" value="UniProtKB-KW"/>
</dbReference>
<proteinExistence type="predicted"/>
<dbReference type="SUPFAM" id="SSF52980">
    <property type="entry name" value="Restriction endonuclease-like"/>
    <property type="match status" value="1"/>
</dbReference>
<evidence type="ECO:0000313" key="12">
    <source>
        <dbReference type="Proteomes" id="UP000195437"/>
    </source>
</evidence>
<keyword evidence="8" id="KW-0238">DNA-binding</keyword>
<dbReference type="InterPro" id="IPR027417">
    <property type="entry name" value="P-loop_NTPase"/>
</dbReference>
<evidence type="ECO:0000256" key="8">
    <source>
        <dbReference type="ARBA" id="ARBA00023125"/>
    </source>
</evidence>
<dbReference type="GO" id="GO:0006281">
    <property type="term" value="P:DNA repair"/>
    <property type="evidence" value="ECO:0007669"/>
    <property type="project" value="UniProtKB-KW"/>
</dbReference>
<keyword evidence="2" id="KW-0547">Nucleotide-binding</keyword>
<dbReference type="AlphaFoldDB" id="A0A1Y0ILW8"/>
<keyword evidence="4" id="KW-0378">Hydrolase</keyword>
<dbReference type="InterPro" id="IPR011604">
    <property type="entry name" value="PDDEXK-like_dom_sf"/>
</dbReference>
<sequence length="879" mass="99905">MTSANRLLFIASHPLLLQRRRHELTVQAGGWIGIQWLTLAQFTDKLLEANGLAYIRVTQPLREEIVESLVQHLGVKGELPHLQAAMMHPGMSKSIALWLEDLCKGKGAGWEQALAQSPDPLLQELHTVATAYFHWTLTADTPYKEAEQLYRRAAALLREQELPGWFGERVMAEGVLAGTAGERELLQALQELDREVALNFTFEEKANRDEPVAFHWYQAESAAEEVEFLLSDLRDRNECAIVVPNEEYRRRVNRELSATFGLKQPENIPLIHERAVQQLLLLLQLKKTDGERETVMQAACAFSEVSGMDSQELAWGREQLRLTGIAGGLERMSRFFHSEAARSSKRLEHLGEADEGEPVRRRLRGARSWLRMLRVMRGLISQMPSNSTWAGYAQAMNRWLEHRYVQPLESVRTLLRHREEIDTAWAAGTQNEPIPFPRFQQWFQQRVSATPLEQEGAKVAELAVLLPEECAGVTFKRLYLLGMADELLPGTYAPHWIWELCQRGGIFPVGQIPDRHSHEQEQLLRLACVFSGQAQAVIAFAPRQVGRGQPASPCRFLLAEFGEPEERERVELKKRARRPDYVRPPQQEVPFYDPMIPLHVTGLDLYRRCAFRLFAERTLRVADHLERRDGITALDRGNLLHRALRLTFAEQGTTDEIVQRAEALLTEELAQFEARWHLSDTIWQSQKAAMQQEFRAFIQGEAERVAGQGIQTYAEWGFGIVHAEKMSADSTPEPLVLQDEERTMRLCGIVDRIDVLNGSYSVIDYKLSNSPASKAIAEGEDWQIALYLLAYRHFAAGTVLPKQGRYAVLREAGDGGEISFEADGSDFQSFADRLKDDVLQVTDRLVAGDVMPRPWKASECKTCSLRQVCRHEEVRQGDA</sequence>
<keyword evidence="3" id="KW-0227">DNA damage</keyword>
<dbReference type="Proteomes" id="UP000195437">
    <property type="component" value="Chromosome"/>
</dbReference>
<reference evidence="12" key="1">
    <citation type="submission" date="2017-05" db="EMBL/GenBank/DDBJ databases">
        <authorList>
            <person name="Sung H."/>
        </authorList>
    </citation>
    <scope>NUCLEOTIDE SEQUENCE [LARGE SCALE GENOMIC DNA]</scope>
    <source>
        <strain evidence="12">AR23208</strain>
    </source>
</reference>
<protein>
    <recommendedName>
        <fullName evidence="10">PD-(D/E)XK endonuclease-like domain-containing protein</fullName>
    </recommendedName>
</protein>